<dbReference type="InterPro" id="IPR002733">
    <property type="entry name" value="AMMECR1_domain"/>
</dbReference>
<dbReference type="NCBIfam" id="TIGR04335">
    <property type="entry name" value="AmmeMemoSam_A"/>
    <property type="match status" value="1"/>
</dbReference>
<evidence type="ECO:0000313" key="4">
    <source>
        <dbReference type="Proteomes" id="UP000002315"/>
    </source>
</evidence>
<dbReference type="HAMAP" id="MF_00645">
    <property type="entry name" value="AMMECR1"/>
    <property type="match status" value="1"/>
</dbReference>
<accession>E3GX54</accession>
<dbReference type="SUPFAM" id="SSF143447">
    <property type="entry name" value="AMMECR1-like"/>
    <property type="match status" value="1"/>
</dbReference>
<dbReference type="Gene3D" id="3.30.700.20">
    <property type="entry name" value="Hypothetical protein ph0010, domain 1"/>
    <property type="match status" value="1"/>
</dbReference>
<dbReference type="InterPro" id="IPR027485">
    <property type="entry name" value="AMMECR1_N"/>
</dbReference>
<proteinExistence type="inferred from homology"/>
<sequence>MLSEEEGEFLIKLARKSIEEYVKNGKKIDPPKELPKSLTEKRGVFVTLKKNGELRGCIGYPEPIKPLAEATIDSAISSATSDPRFPPLKPAELKEISIEVSVLTKPKLVEVENPQEYLKKIKIGKDGIIVEKGFNKGLLLPQVPVEQNWDVEEFLCNACMKAGLPPDCWFDSETRIYKFQAQIFEEK</sequence>
<dbReference type="NCBIfam" id="TIGR00296">
    <property type="entry name" value="TIGR00296 family protein"/>
    <property type="match status" value="1"/>
</dbReference>
<feature type="domain" description="AMMECR1" evidence="2">
    <location>
        <begin position="5"/>
        <end position="187"/>
    </location>
</feature>
<dbReference type="HOGENOM" id="CLU_095686_1_1_2"/>
<dbReference type="NCBIfam" id="NF002000">
    <property type="entry name" value="PRK00801.1"/>
    <property type="match status" value="1"/>
</dbReference>
<dbReference type="EMBL" id="CP002278">
    <property type="protein sequence ID" value="ADP78049.1"/>
    <property type="molecule type" value="Genomic_DNA"/>
</dbReference>
<dbReference type="InterPro" id="IPR036071">
    <property type="entry name" value="AMMECR1_dom_sf"/>
</dbReference>
<protein>
    <recommendedName>
        <fullName evidence="1">Protein Mfer_1263</fullName>
    </recommendedName>
</protein>
<evidence type="ECO:0000259" key="2">
    <source>
        <dbReference type="PROSITE" id="PS51112"/>
    </source>
</evidence>
<dbReference type="Gene3D" id="3.30.1490.150">
    <property type="entry name" value="Hypothetical protein ph0010, domain 2"/>
    <property type="match status" value="1"/>
</dbReference>
<keyword evidence="4" id="KW-1185">Reference proteome</keyword>
<name>E3GX54_METFV</name>
<dbReference type="STRING" id="523846.Mfer_1263"/>
<dbReference type="Proteomes" id="UP000002315">
    <property type="component" value="Chromosome"/>
</dbReference>
<dbReference type="PANTHER" id="PTHR13016:SF0">
    <property type="entry name" value="AMME SYNDROME CANDIDATE GENE 1 PROTEIN"/>
    <property type="match status" value="1"/>
</dbReference>
<dbReference type="Pfam" id="PF01871">
    <property type="entry name" value="AMMECR1"/>
    <property type="match status" value="1"/>
</dbReference>
<dbReference type="PANTHER" id="PTHR13016">
    <property type="entry name" value="AMMECR1 HOMOLOG"/>
    <property type="match status" value="1"/>
</dbReference>
<dbReference type="OrthoDB" id="25187at2157"/>
<dbReference type="InterPro" id="IPR027623">
    <property type="entry name" value="AmmeMemoSam_A"/>
</dbReference>
<dbReference type="AlphaFoldDB" id="E3GX54"/>
<dbReference type="PROSITE" id="PS51112">
    <property type="entry name" value="AMMECR1"/>
    <property type="match status" value="1"/>
</dbReference>
<dbReference type="InterPro" id="IPR023473">
    <property type="entry name" value="AMMECR1"/>
</dbReference>
<dbReference type="InterPro" id="IPR023472">
    <property type="entry name" value="Uncharacterised_MJ0810"/>
</dbReference>
<evidence type="ECO:0000313" key="3">
    <source>
        <dbReference type="EMBL" id="ADP78049.1"/>
    </source>
</evidence>
<gene>
    <name evidence="3" type="ordered locus">Mfer_1263</name>
</gene>
<reference evidence="3 4" key="1">
    <citation type="journal article" date="2010" name="Stand. Genomic Sci.">
        <title>Complete genome sequence of Methanothermus fervidus type strain (V24S).</title>
        <authorList>
            <person name="Anderson I."/>
            <person name="Djao O.D."/>
            <person name="Misra M."/>
            <person name="Chertkov O."/>
            <person name="Nolan M."/>
            <person name="Lucas S."/>
            <person name="Lapidus A."/>
            <person name="Del Rio T.G."/>
            <person name="Tice H."/>
            <person name="Cheng J.F."/>
            <person name="Tapia R."/>
            <person name="Han C."/>
            <person name="Goodwin L."/>
            <person name="Pitluck S."/>
            <person name="Liolios K."/>
            <person name="Ivanova N."/>
            <person name="Mavromatis K."/>
            <person name="Mikhailova N."/>
            <person name="Pati A."/>
            <person name="Brambilla E."/>
            <person name="Chen A."/>
            <person name="Palaniappan K."/>
            <person name="Land M."/>
            <person name="Hauser L."/>
            <person name="Chang Y.J."/>
            <person name="Jeffries C.D."/>
            <person name="Sikorski J."/>
            <person name="Spring S."/>
            <person name="Rohde M."/>
            <person name="Eichinger K."/>
            <person name="Huber H."/>
            <person name="Wirth R."/>
            <person name="Goker M."/>
            <person name="Detter J.C."/>
            <person name="Woyke T."/>
            <person name="Bristow J."/>
            <person name="Eisen J.A."/>
            <person name="Markowitz V."/>
            <person name="Hugenholtz P."/>
            <person name="Klenk H.P."/>
            <person name="Kyrpides N.C."/>
        </authorList>
    </citation>
    <scope>NUCLEOTIDE SEQUENCE [LARGE SCALE GENOMIC DNA]</scope>
    <source>
        <strain evidence="4">ATCC 43054 / DSM 2088 / JCM 10308 / V24 S</strain>
    </source>
</reference>
<evidence type="ECO:0000256" key="1">
    <source>
        <dbReference type="HAMAP-Rule" id="MF_00645"/>
    </source>
</evidence>
<organism evidence="3 4">
    <name type="scientific">Methanothermus fervidus (strain ATCC 43054 / DSM 2088 / JCM 10308 / V24 S)</name>
    <dbReference type="NCBI Taxonomy" id="523846"/>
    <lineage>
        <taxon>Archaea</taxon>
        <taxon>Methanobacteriati</taxon>
        <taxon>Methanobacteriota</taxon>
        <taxon>Methanomada group</taxon>
        <taxon>Methanobacteria</taxon>
        <taxon>Methanobacteriales</taxon>
        <taxon>Methanothermaceae</taxon>
        <taxon>Methanothermus</taxon>
    </lineage>
</organism>
<dbReference type="KEGG" id="mfv:Mfer_1263"/>